<accession>A0AAV4QUT5</accession>
<feature type="region of interest" description="Disordered" evidence="1">
    <location>
        <begin position="1"/>
        <end position="52"/>
    </location>
</feature>
<keyword evidence="3" id="KW-1185">Reference proteome</keyword>
<reference evidence="2 3" key="1">
    <citation type="submission" date="2021-06" db="EMBL/GenBank/DDBJ databases">
        <title>Caerostris darwini draft genome.</title>
        <authorList>
            <person name="Kono N."/>
            <person name="Arakawa K."/>
        </authorList>
    </citation>
    <scope>NUCLEOTIDE SEQUENCE [LARGE SCALE GENOMIC DNA]</scope>
</reference>
<organism evidence="2 3">
    <name type="scientific">Caerostris darwini</name>
    <dbReference type="NCBI Taxonomy" id="1538125"/>
    <lineage>
        <taxon>Eukaryota</taxon>
        <taxon>Metazoa</taxon>
        <taxon>Ecdysozoa</taxon>
        <taxon>Arthropoda</taxon>
        <taxon>Chelicerata</taxon>
        <taxon>Arachnida</taxon>
        <taxon>Araneae</taxon>
        <taxon>Araneomorphae</taxon>
        <taxon>Entelegynae</taxon>
        <taxon>Araneoidea</taxon>
        <taxon>Araneidae</taxon>
        <taxon>Caerostris</taxon>
    </lineage>
</organism>
<evidence type="ECO:0000313" key="3">
    <source>
        <dbReference type="Proteomes" id="UP001054837"/>
    </source>
</evidence>
<evidence type="ECO:0000313" key="2">
    <source>
        <dbReference type="EMBL" id="GIY11870.1"/>
    </source>
</evidence>
<comment type="caution">
    <text evidence="2">The sequence shown here is derived from an EMBL/GenBank/DDBJ whole genome shotgun (WGS) entry which is preliminary data.</text>
</comment>
<feature type="compositionally biased region" description="Basic and acidic residues" evidence="1">
    <location>
        <begin position="32"/>
        <end position="42"/>
    </location>
</feature>
<name>A0AAV4QUT5_9ARAC</name>
<dbReference type="EMBL" id="BPLQ01004971">
    <property type="protein sequence ID" value="GIY11870.1"/>
    <property type="molecule type" value="Genomic_DNA"/>
</dbReference>
<dbReference type="AlphaFoldDB" id="A0AAV4QUT5"/>
<sequence length="187" mass="21432">MSVPRFEPEGCGDEPEIEPRFEPEDCGDEPEIEPRFEPEARDPTSSPSGGWLAKQLEAGDTCRIQESRVWCEDMNYRVRRNRVEQGFFFMLLELRAQLVNDCDCYDTFETSCCECFKVEWYGDMRIFNNDEILAYPMCGSMLMCSASVQEGSGSYSSLSNVWFSDYLCSQCARVIMFLSSPVQDVAQ</sequence>
<evidence type="ECO:0000256" key="1">
    <source>
        <dbReference type="SAM" id="MobiDB-lite"/>
    </source>
</evidence>
<proteinExistence type="predicted"/>
<gene>
    <name evidence="2" type="ORF">CDAR_29771</name>
</gene>
<protein>
    <submittedName>
        <fullName evidence="2">Uncharacterized protein</fullName>
    </submittedName>
</protein>
<dbReference type="Proteomes" id="UP001054837">
    <property type="component" value="Unassembled WGS sequence"/>
</dbReference>